<dbReference type="InterPro" id="IPR000847">
    <property type="entry name" value="LysR_HTH_N"/>
</dbReference>
<sequence length="306" mass="31326">MPSPLRLDPHALRSVPDLVSLAVLRAVGDGHSLSTAAALLGLSQPAVTARVRAMERAAGTTLVARGPRGSHLTPAGTLVAEWADGVLDSASALAAGLGSLRGDAATRLRVAASLTVAEHLLPQWLARFAAAHPSTTVTLDAMNSWRVEQAVSEGSVDLGFVEGPTSPRSLHSRVVGRDRLAVVVAPGHPWATRTTPVPAGELAGTRLVQREPASGTRAHLEAALSAAGAPAPVPPVLELSSTSAVRAAATAGAGPAVLSVLAVAADLAEGRLVEVPVDVDLRRSLRAVWRTQRPGPAATELLSIVR</sequence>
<dbReference type="SUPFAM" id="SSF53850">
    <property type="entry name" value="Periplasmic binding protein-like II"/>
    <property type="match status" value="1"/>
</dbReference>
<evidence type="ECO:0000256" key="4">
    <source>
        <dbReference type="ARBA" id="ARBA00023163"/>
    </source>
</evidence>
<proteinExistence type="inferred from homology"/>
<organism evidence="6 7">
    <name type="scientific">Actinotalea lenta</name>
    <dbReference type="NCBI Taxonomy" id="3064654"/>
    <lineage>
        <taxon>Bacteria</taxon>
        <taxon>Bacillati</taxon>
        <taxon>Actinomycetota</taxon>
        <taxon>Actinomycetes</taxon>
        <taxon>Micrococcales</taxon>
        <taxon>Cellulomonadaceae</taxon>
        <taxon>Actinotalea</taxon>
    </lineage>
</organism>
<dbReference type="InterPro" id="IPR005119">
    <property type="entry name" value="LysR_subst-bd"/>
</dbReference>
<evidence type="ECO:0000313" key="6">
    <source>
        <dbReference type="EMBL" id="MDO8108210.1"/>
    </source>
</evidence>
<dbReference type="InterPro" id="IPR036390">
    <property type="entry name" value="WH_DNA-bd_sf"/>
</dbReference>
<keyword evidence="2" id="KW-0805">Transcription regulation</keyword>
<evidence type="ECO:0000256" key="3">
    <source>
        <dbReference type="ARBA" id="ARBA00023125"/>
    </source>
</evidence>
<name>A0ABT9DBG4_9CELL</name>
<feature type="domain" description="HTH lysR-type" evidence="5">
    <location>
        <begin position="16"/>
        <end position="73"/>
    </location>
</feature>
<evidence type="ECO:0000259" key="5">
    <source>
        <dbReference type="PROSITE" id="PS50931"/>
    </source>
</evidence>
<keyword evidence="7" id="KW-1185">Reference proteome</keyword>
<accession>A0ABT9DBG4</accession>
<keyword evidence="4" id="KW-0804">Transcription</keyword>
<gene>
    <name evidence="6" type="ORF">Q6348_13500</name>
</gene>
<reference evidence="6 7" key="1">
    <citation type="submission" date="2023-07" db="EMBL/GenBank/DDBJ databases">
        <title>Description of novel actinomycetes strains, isolated from tidal flat sediment.</title>
        <authorList>
            <person name="Lu C."/>
        </authorList>
    </citation>
    <scope>NUCLEOTIDE SEQUENCE [LARGE SCALE GENOMIC DNA]</scope>
    <source>
        <strain evidence="6 7">SYSU T00b441</strain>
    </source>
</reference>
<dbReference type="Gene3D" id="3.40.190.10">
    <property type="entry name" value="Periplasmic binding protein-like II"/>
    <property type="match status" value="2"/>
</dbReference>
<dbReference type="PROSITE" id="PS50931">
    <property type="entry name" value="HTH_LYSR"/>
    <property type="match status" value="1"/>
</dbReference>
<keyword evidence="3" id="KW-0238">DNA-binding</keyword>
<dbReference type="PANTHER" id="PTHR30126">
    <property type="entry name" value="HTH-TYPE TRANSCRIPTIONAL REGULATOR"/>
    <property type="match status" value="1"/>
</dbReference>
<dbReference type="InterPro" id="IPR036388">
    <property type="entry name" value="WH-like_DNA-bd_sf"/>
</dbReference>
<dbReference type="Proteomes" id="UP001232536">
    <property type="component" value="Unassembled WGS sequence"/>
</dbReference>
<comment type="caution">
    <text evidence="6">The sequence shown here is derived from an EMBL/GenBank/DDBJ whole genome shotgun (WGS) entry which is preliminary data.</text>
</comment>
<evidence type="ECO:0000313" key="7">
    <source>
        <dbReference type="Proteomes" id="UP001232536"/>
    </source>
</evidence>
<dbReference type="Gene3D" id="1.10.10.10">
    <property type="entry name" value="Winged helix-like DNA-binding domain superfamily/Winged helix DNA-binding domain"/>
    <property type="match status" value="1"/>
</dbReference>
<dbReference type="RefSeq" id="WP_304601795.1">
    <property type="nucleotide sequence ID" value="NZ_JAUQYO010000001.1"/>
</dbReference>
<evidence type="ECO:0000256" key="1">
    <source>
        <dbReference type="ARBA" id="ARBA00009437"/>
    </source>
</evidence>
<evidence type="ECO:0000256" key="2">
    <source>
        <dbReference type="ARBA" id="ARBA00023015"/>
    </source>
</evidence>
<dbReference type="EMBL" id="JAUQYP010000001">
    <property type="protein sequence ID" value="MDO8108210.1"/>
    <property type="molecule type" value="Genomic_DNA"/>
</dbReference>
<dbReference type="PANTHER" id="PTHR30126:SF39">
    <property type="entry name" value="HTH-TYPE TRANSCRIPTIONAL REGULATOR CYSL"/>
    <property type="match status" value="1"/>
</dbReference>
<dbReference type="SUPFAM" id="SSF46785">
    <property type="entry name" value="Winged helix' DNA-binding domain"/>
    <property type="match status" value="1"/>
</dbReference>
<dbReference type="Pfam" id="PF00126">
    <property type="entry name" value="HTH_1"/>
    <property type="match status" value="1"/>
</dbReference>
<dbReference type="Pfam" id="PF03466">
    <property type="entry name" value="LysR_substrate"/>
    <property type="match status" value="1"/>
</dbReference>
<comment type="similarity">
    <text evidence="1">Belongs to the LysR transcriptional regulatory family.</text>
</comment>
<protein>
    <submittedName>
        <fullName evidence="6">LysR substrate-binding domain-containing protein</fullName>
    </submittedName>
</protein>